<feature type="region of interest" description="Disordered" evidence="4">
    <location>
        <begin position="1170"/>
        <end position="1216"/>
    </location>
</feature>
<dbReference type="InterPro" id="IPR007015">
    <property type="entry name" value="DNA_pol_V/MYBBP1A"/>
</dbReference>
<proteinExistence type="inferred from homology"/>
<feature type="compositionally biased region" description="Basic residues" evidence="4">
    <location>
        <begin position="1206"/>
        <end position="1216"/>
    </location>
</feature>
<gene>
    <name evidence="6" type="ORF">PSAL00342_LOCUS2195</name>
</gene>
<feature type="signal peptide" evidence="5">
    <location>
        <begin position="1"/>
        <end position="22"/>
    </location>
</feature>
<evidence type="ECO:0000256" key="3">
    <source>
        <dbReference type="ARBA" id="ARBA00023242"/>
    </source>
</evidence>
<feature type="region of interest" description="Disordered" evidence="4">
    <location>
        <begin position="784"/>
        <end position="841"/>
    </location>
</feature>
<dbReference type="GO" id="GO:0005730">
    <property type="term" value="C:nucleolus"/>
    <property type="evidence" value="ECO:0007669"/>
    <property type="project" value="InterPro"/>
</dbReference>
<organism evidence="6">
    <name type="scientific">Picocystis salinarum</name>
    <dbReference type="NCBI Taxonomy" id="88271"/>
    <lineage>
        <taxon>Eukaryota</taxon>
        <taxon>Viridiplantae</taxon>
        <taxon>Chlorophyta</taxon>
        <taxon>Picocystophyceae</taxon>
        <taxon>Picocystales</taxon>
        <taxon>Picocystaceae</taxon>
        <taxon>Picocystis</taxon>
    </lineage>
</organism>
<comment type="subcellular location">
    <subcellularLocation>
        <location evidence="1">Nucleus</location>
    </subcellularLocation>
</comment>
<evidence type="ECO:0000256" key="1">
    <source>
        <dbReference type="ARBA" id="ARBA00004123"/>
    </source>
</evidence>
<reference evidence="6" key="1">
    <citation type="submission" date="2021-01" db="EMBL/GenBank/DDBJ databases">
        <authorList>
            <person name="Corre E."/>
            <person name="Pelletier E."/>
            <person name="Niang G."/>
            <person name="Scheremetjew M."/>
            <person name="Finn R."/>
            <person name="Kale V."/>
            <person name="Holt S."/>
            <person name="Cochrane G."/>
            <person name="Meng A."/>
            <person name="Brown T."/>
            <person name="Cohen L."/>
        </authorList>
    </citation>
    <scope>NUCLEOTIDE SEQUENCE</scope>
    <source>
        <strain evidence="6">CCMP1897</strain>
    </source>
</reference>
<accession>A0A7S3XD69</accession>
<protein>
    <recommendedName>
        <fullName evidence="7">Myb-binding protein 1A</fullName>
    </recommendedName>
</protein>
<feature type="compositionally biased region" description="Acidic residues" evidence="4">
    <location>
        <begin position="793"/>
        <end position="818"/>
    </location>
</feature>
<dbReference type="PANTHER" id="PTHR13213">
    <property type="entry name" value="MYB-BINDING PROTEIN 1A FAMILY MEMBER"/>
    <property type="match status" value="1"/>
</dbReference>
<dbReference type="GO" id="GO:0003677">
    <property type="term" value="F:DNA binding"/>
    <property type="evidence" value="ECO:0007669"/>
    <property type="project" value="InterPro"/>
</dbReference>
<keyword evidence="5" id="KW-0732">Signal</keyword>
<dbReference type="EMBL" id="HBIS01002466">
    <property type="protein sequence ID" value="CAE0608378.1"/>
    <property type="molecule type" value="Transcribed_RNA"/>
</dbReference>
<dbReference type="Pfam" id="PF04931">
    <property type="entry name" value="DNA_pol_phi"/>
    <property type="match status" value="1"/>
</dbReference>
<keyword evidence="3" id="KW-0539">Nucleus</keyword>
<evidence type="ECO:0008006" key="7">
    <source>
        <dbReference type="Google" id="ProtNLM"/>
    </source>
</evidence>
<evidence type="ECO:0000256" key="2">
    <source>
        <dbReference type="ARBA" id="ARBA00006809"/>
    </source>
</evidence>
<dbReference type="AlphaFoldDB" id="A0A7S3XD69"/>
<dbReference type="SUPFAM" id="SSF48371">
    <property type="entry name" value="ARM repeat"/>
    <property type="match status" value="1"/>
</dbReference>
<evidence type="ECO:0000256" key="4">
    <source>
        <dbReference type="SAM" id="MobiDB-lite"/>
    </source>
</evidence>
<evidence type="ECO:0000313" key="6">
    <source>
        <dbReference type="EMBL" id="CAE0608378.1"/>
    </source>
</evidence>
<dbReference type="PANTHER" id="PTHR13213:SF2">
    <property type="entry name" value="MYB-BINDING PROTEIN 1A"/>
    <property type="match status" value="1"/>
</dbReference>
<feature type="chain" id="PRO_5031337816" description="Myb-binding protein 1A" evidence="5">
    <location>
        <begin position="23"/>
        <end position="1216"/>
    </location>
</feature>
<feature type="compositionally biased region" description="Basic residues" evidence="4">
    <location>
        <begin position="1179"/>
        <end position="1188"/>
    </location>
</feature>
<evidence type="ECO:0000256" key="5">
    <source>
        <dbReference type="SAM" id="SignalP"/>
    </source>
</evidence>
<dbReference type="InterPro" id="IPR016024">
    <property type="entry name" value="ARM-type_fold"/>
</dbReference>
<feature type="region of interest" description="Disordered" evidence="4">
    <location>
        <begin position="89"/>
        <end position="109"/>
    </location>
</feature>
<sequence length="1216" mass="134937">MHNTGAMFVAWLFFCVCNCGWGVCLRATLQVKQCFWDLASVDLQTRKQAAETLAQALKRDAADINHTVKSIAHAQQQGHGRLVKQDVEANRDADEDEPSMGKEAMGTTDEKGRSLTSYVWDRLARGLASPRAAARQGFALAMCLALQDPRCPVSNAEVFRRLQEHLSVNGKGREARDSLLGRLFGIGALARATRLGGQKDAIMACELVVDAAERKQFLQEPAAAVIVEIVDGCDGNLFEAKSPLHRWMVKAKPEDARAPHALYALLACWEDLPENVAEETVMLPIISKEKAKTRKPKKNGKQIPSDEDIDRLRASSFLESEHLERLAPVFAATSCAHPRTHRTWLHLLGMLIHGTCTPFDLASKPDPRPMFYLHDFWKLAVEGPLLEGGSHERKFLAMELFEILLPWVVADQIPVLLSETFLLNLRTHVKNKNSLLHKKAEMTEATIENFMARHATDSTRIAIDTALQGLRKHSHATTSEYQEDVKPKALGLEERGSSDQENFDALLHRFVSSRVEEEQDMNSETRTDILEEICRLFKNPHFDDSLRCEALRFLAAVSFLEVSEFAKNTSRFKELELLSCLSDRLNISTRNMAIARLSKYSALYSQQKKGLEVNGERCDGLKIVLDFIQSSLQHGAALVSGDVKEINSAVQMLRQASTEAQKMSDMGETSYTTANFNVVQHFLMVHEFQLYVEPYAGYLEAVEDVCTALGKAWAAAPPDWTALLKAKEEDQDTSQEPYWMDVLVDAMMIFLTKSSSIPYEAASALFRVFADHLSRRGLEDLLDQISSKPGTIEGEDESESGSEEEGSSEEDTDSEEESPAASDNGSDLEEEVAASPAEDEDDDVVFSDEQMFKLDKYLVDAFHSARERIFEGKQAAEQVVSFKLRVIGLLEIYVKKCPTSPLLPFSVHRLLKFMQLPLGSTELKEGLSGLLKGRICKSKAEASGSKITPQTAHSLLKGALEMASQSNSKEVSSAAEQCSKYLLRVALGALKATGSAGLDVVTRELTTDTVMDYFLKKKCHLSHSFLVGTVTAFPEIGLTMLPKLLSKHEDLSEFLFLEGMQFMLVIMRSCTSKFAKEIHGVLQSHPEPMGGVLLLALSRQWTKQKRMNEAIKLVHQVLLQMLKLQKQVDQELSLPLSSCQKITEAAKSLETGPASLTQHKNMVQSIKASMEQFQASTRKSAKTPKGKRKESAATNGPGLATPGSKSARKARNPSNL</sequence>
<dbReference type="GO" id="GO:0006355">
    <property type="term" value="P:regulation of DNA-templated transcription"/>
    <property type="evidence" value="ECO:0007669"/>
    <property type="project" value="InterPro"/>
</dbReference>
<name>A0A7S3XD69_9CHLO</name>
<feature type="compositionally biased region" description="Acidic residues" evidence="4">
    <location>
        <begin position="826"/>
        <end position="841"/>
    </location>
</feature>
<comment type="similarity">
    <text evidence="2">Belongs to the MYBBP1A family.</text>
</comment>